<dbReference type="InterPro" id="IPR040782">
    <property type="entry name" value="KfrB"/>
</dbReference>
<reference evidence="2" key="1">
    <citation type="submission" date="2017-05" db="EMBL/GenBank/DDBJ databases">
        <title>Polyphasic characterization of four soil-derived phenanthrene-degrading Acidovorax strains and proposal of Acidovorax phenanthrenivorans sp. nov.</title>
        <authorList>
            <person name="Singleton D."/>
            <person name="Lee J."/>
            <person name="Dickey A.N."/>
            <person name="Stroud A."/>
            <person name="Scholl E.H."/>
            <person name="Wright F.A."/>
            <person name="Aitken M.D."/>
        </authorList>
    </citation>
    <scope>NUCLEOTIDE SEQUENCE</scope>
    <source>
        <strain evidence="2">P4</strain>
        <plasmid evidence="2">pACP4.3</plasmid>
    </source>
</reference>
<dbReference type="Proteomes" id="UP000194440">
    <property type="component" value="Plasmid pACP4.3"/>
</dbReference>
<organism evidence="2 3">
    <name type="scientific">Acidovorax carolinensis</name>
    <dbReference type="NCBI Taxonomy" id="553814"/>
    <lineage>
        <taxon>Bacteria</taxon>
        <taxon>Pseudomonadati</taxon>
        <taxon>Pseudomonadota</taxon>
        <taxon>Betaproteobacteria</taxon>
        <taxon>Burkholderiales</taxon>
        <taxon>Comamonadaceae</taxon>
        <taxon>Acidovorax</taxon>
    </lineage>
</organism>
<dbReference type="EMBL" id="CP021369">
    <property type="protein sequence ID" value="ART61523.1"/>
    <property type="molecule type" value="Genomic_DNA"/>
</dbReference>
<geneLocation type="plasmid" evidence="2 3">
    <name>pACP4.3</name>
</geneLocation>
<feature type="domain" description="KfrB" evidence="1">
    <location>
        <begin position="156"/>
        <end position="208"/>
    </location>
</feature>
<dbReference type="Pfam" id="PF18790">
    <property type="entry name" value="KfrB"/>
    <property type="match status" value="1"/>
</dbReference>
<dbReference type="AlphaFoldDB" id="A0A240UKC2"/>
<keyword evidence="3" id="KW-1185">Reference proteome</keyword>
<dbReference type="KEGG" id="acip:CBP36_21395"/>
<evidence type="ECO:0000259" key="1">
    <source>
        <dbReference type="Pfam" id="PF18790"/>
    </source>
</evidence>
<evidence type="ECO:0000313" key="2">
    <source>
        <dbReference type="EMBL" id="ART61523.1"/>
    </source>
</evidence>
<gene>
    <name evidence="2" type="ORF">CBP36_21395</name>
</gene>
<keyword evidence="2" id="KW-0614">Plasmid</keyword>
<evidence type="ECO:0000313" key="3">
    <source>
        <dbReference type="Proteomes" id="UP000194440"/>
    </source>
</evidence>
<proteinExistence type="predicted"/>
<sequence length="218" mass="23531">MEDPAFREQIQGLKAVTAAINEAYIPSALRECFQPGKLREYATDLDLVFDGAIQEFDDGTRGAGFKRSADGGMNYHVALMLPPDAAHITAHVELVREEVVLVESEAISRRDVLHALDAAVDAFSALKGKAEALGHGSQPAPAAPAVMTPDSGIFMGSIVRVENGLLAQKTGRDPDKLTWHDISKLQGRVPMVGENAEINYKQGVGVVKERERATGIER</sequence>
<protein>
    <recommendedName>
        <fullName evidence="1">KfrB domain-containing protein</fullName>
    </recommendedName>
</protein>
<accession>A0A240UKC2</accession>
<name>A0A240UKC2_9BURK</name>